<sequence length="103" mass="10848">MKKIILPMIAGLMLTGCASLQPNGMAFTDVQIPVTATSSSLDVSKMKVGKSSCKTIMSLVARGDASIAAAVKNGNIKTIHAVDWKVKNICGIIGEYECIVYGE</sequence>
<organism evidence="2 3">
    <name type="scientific">Intestinicryptomonas porci</name>
    <dbReference type="NCBI Taxonomy" id="2926320"/>
    <lineage>
        <taxon>Bacteria</taxon>
        <taxon>Pseudomonadati</taxon>
        <taxon>Verrucomicrobiota</taxon>
        <taxon>Opitutia</taxon>
        <taxon>Opitutales</taxon>
        <taxon>Intestinicryptomonaceae</taxon>
        <taxon>Intestinicryptomonas</taxon>
    </lineage>
</organism>
<reference evidence="2 3" key="1">
    <citation type="submission" date="2022-03" db="EMBL/GenBank/DDBJ databases">
        <title>Novel taxa within the pig intestine.</title>
        <authorList>
            <person name="Wylensek D."/>
            <person name="Bishof K."/>
            <person name="Afrizal A."/>
            <person name="Clavel T."/>
        </authorList>
    </citation>
    <scope>NUCLEOTIDE SEQUENCE [LARGE SCALE GENOMIC DNA]</scope>
    <source>
        <strain evidence="2 3">CLA-KB-P66</strain>
    </source>
</reference>
<evidence type="ECO:0000313" key="2">
    <source>
        <dbReference type="EMBL" id="MDX8415691.1"/>
    </source>
</evidence>
<comment type="caution">
    <text evidence="2">The sequence shown here is derived from an EMBL/GenBank/DDBJ whole genome shotgun (WGS) entry which is preliminary data.</text>
</comment>
<gene>
    <name evidence="2" type="ORF">MOX91_05800</name>
</gene>
<dbReference type="Pfam" id="PF13146">
    <property type="entry name" value="TRL"/>
    <property type="match status" value="1"/>
</dbReference>
<feature type="chain" id="PRO_5047298357" evidence="1">
    <location>
        <begin position="19"/>
        <end position="103"/>
    </location>
</feature>
<dbReference type="PROSITE" id="PS51257">
    <property type="entry name" value="PROKAR_LIPOPROTEIN"/>
    <property type="match status" value="1"/>
</dbReference>
<proteinExistence type="predicted"/>
<protein>
    <submittedName>
        <fullName evidence="2">TRL-like family protein</fullName>
    </submittedName>
</protein>
<dbReference type="InterPro" id="IPR025113">
    <property type="entry name" value="TRL-like"/>
</dbReference>
<evidence type="ECO:0000256" key="1">
    <source>
        <dbReference type="SAM" id="SignalP"/>
    </source>
</evidence>
<dbReference type="RefSeq" id="WP_370397139.1">
    <property type="nucleotide sequence ID" value="NZ_JALBUT010000006.1"/>
</dbReference>
<feature type="signal peptide" evidence="1">
    <location>
        <begin position="1"/>
        <end position="18"/>
    </location>
</feature>
<keyword evidence="1" id="KW-0732">Signal</keyword>
<dbReference type="Proteomes" id="UP001275932">
    <property type="component" value="Unassembled WGS sequence"/>
</dbReference>
<name>A0ABU4WI37_9BACT</name>
<keyword evidence="3" id="KW-1185">Reference proteome</keyword>
<dbReference type="EMBL" id="JALBUT010000006">
    <property type="protein sequence ID" value="MDX8415691.1"/>
    <property type="molecule type" value="Genomic_DNA"/>
</dbReference>
<accession>A0ABU4WI37</accession>
<evidence type="ECO:0000313" key="3">
    <source>
        <dbReference type="Proteomes" id="UP001275932"/>
    </source>
</evidence>